<keyword evidence="2" id="KW-1185">Reference proteome</keyword>
<dbReference type="AlphaFoldDB" id="A0A1N7NNV7"/>
<protein>
    <submittedName>
        <fullName evidence="1">Uncharacterized protein</fullName>
    </submittedName>
</protein>
<reference evidence="2" key="1">
    <citation type="submission" date="2017-01" db="EMBL/GenBank/DDBJ databases">
        <authorList>
            <person name="Varghese N."/>
            <person name="Submissions S."/>
        </authorList>
    </citation>
    <scope>NUCLEOTIDE SEQUENCE [LARGE SCALE GENOMIC DNA]</scope>
    <source>
        <strain evidence="2">DSM 22306</strain>
    </source>
</reference>
<evidence type="ECO:0000313" key="1">
    <source>
        <dbReference type="EMBL" id="SIT00095.1"/>
    </source>
</evidence>
<organism evidence="1 2">
    <name type="scientific">Neptunomonas antarctica</name>
    <dbReference type="NCBI Taxonomy" id="619304"/>
    <lineage>
        <taxon>Bacteria</taxon>
        <taxon>Pseudomonadati</taxon>
        <taxon>Pseudomonadota</taxon>
        <taxon>Gammaproteobacteria</taxon>
        <taxon>Oceanospirillales</taxon>
        <taxon>Oceanospirillaceae</taxon>
        <taxon>Neptunomonas</taxon>
    </lineage>
</organism>
<name>A0A1N7NNV7_9GAMM</name>
<gene>
    <name evidence="1" type="ORF">SAMN05421760_110105</name>
</gene>
<dbReference type="Proteomes" id="UP000185999">
    <property type="component" value="Unassembled WGS sequence"/>
</dbReference>
<dbReference type="STRING" id="619304.SAMN05421760_110105"/>
<dbReference type="EMBL" id="FTOE01000010">
    <property type="protein sequence ID" value="SIT00095.1"/>
    <property type="molecule type" value="Genomic_DNA"/>
</dbReference>
<proteinExistence type="predicted"/>
<evidence type="ECO:0000313" key="2">
    <source>
        <dbReference type="Proteomes" id="UP000185999"/>
    </source>
</evidence>
<sequence>MFDADNKTNTYVKIDDVLMLKKQEIEVKSFLFATQDERGGVMLCEIDTLEDAVTYLGKRFTGVVRVEQGKDVWTTEGGFVFVDKSEELSQSGIPPAG</sequence>
<accession>A0A1N7NNV7</accession>